<evidence type="ECO:0000313" key="2">
    <source>
        <dbReference type="EMBL" id="ULT83867.1"/>
    </source>
</evidence>
<feature type="region of interest" description="Disordered" evidence="1">
    <location>
        <begin position="128"/>
        <end position="150"/>
    </location>
</feature>
<accession>A0AAE9A052</accession>
<reference evidence="2 3" key="1">
    <citation type="submission" date="2022-05" db="EMBL/GenBank/DDBJ databases">
        <title>Chromosome-level reference genomes for two strains of Caenorhabditis briggsae: an improved platform for comparative genomics.</title>
        <authorList>
            <person name="Stevens L."/>
            <person name="Andersen E.C."/>
        </authorList>
    </citation>
    <scope>NUCLEOTIDE SEQUENCE [LARGE SCALE GENOMIC DNA]</scope>
    <source>
        <strain evidence="2">QX1410_ONT</strain>
        <tissue evidence="2">Whole-organism</tissue>
    </source>
</reference>
<evidence type="ECO:0000313" key="3">
    <source>
        <dbReference type="Proteomes" id="UP000827892"/>
    </source>
</evidence>
<evidence type="ECO:0000256" key="1">
    <source>
        <dbReference type="SAM" id="MobiDB-lite"/>
    </source>
</evidence>
<dbReference type="AlphaFoldDB" id="A0AAE9A052"/>
<organism evidence="2 3">
    <name type="scientific">Caenorhabditis briggsae</name>
    <dbReference type="NCBI Taxonomy" id="6238"/>
    <lineage>
        <taxon>Eukaryota</taxon>
        <taxon>Metazoa</taxon>
        <taxon>Ecdysozoa</taxon>
        <taxon>Nematoda</taxon>
        <taxon>Chromadorea</taxon>
        <taxon>Rhabditida</taxon>
        <taxon>Rhabditina</taxon>
        <taxon>Rhabditomorpha</taxon>
        <taxon>Rhabditoidea</taxon>
        <taxon>Rhabditidae</taxon>
        <taxon>Peloderinae</taxon>
        <taxon>Caenorhabditis</taxon>
    </lineage>
</organism>
<proteinExistence type="predicted"/>
<sequence length="161" mass="18437">MPYSPFEELSDCTLYGLFKLAIEKRTNAINNRCQNLHYRTTNTKFTISLQKILRQHRDYLIRRRRLLPVDPSETQATNATTSEEPASKRLRIFVEQQSAPTTSSVGSSSVESTAAPVEALRRPYRIPNILKRSHAKRTSERPSSTRINPGLLYNSCQKRIS</sequence>
<name>A0AAE9A052_CAEBR</name>
<gene>
    <name evidence="2" type="ORF">L3Y34_012873</name>
</gene>
<dbReference type="Proteomes" id="UP000827892">
    <property type="component" value="Chromosome X"/>
</dbReference>
<feature type="region of interest" description="Disordered" evidence="1">
    <location>
        <begin position="97"/>
        <end position="116"/>
    </location>
</feature>
<feature type="compositionally biased region" description="Low complexity" evidence="1">
    <location>
        <begin position="98"/>
        <end position="115"/>
    </location>
</feature>
<protein>
    <submittedName>
        <fullName evidence="2">Uncharacterized protein</fullName>
    </submittedName>
</protein>
<dbReference type="EMBL" id="CP090896">
    <property type="protein sequence ID" value="ULT83867.1"/>
    <property type="molecule type" value="Genomic_DNA"/>
</dbReference>